<proteinExistence type="predicted"/>
<evidence type="ECO:0000259" key="1">
    <source>
        <dbReference type="Pfam" id="PF18238"/>
    </source>
</evidence>
<reference evidence="2 3" key="1">
    <citation type="submission" date="2019-09" db="EMBL/GenBank/DDBJ databases">
        <authorList>
            <person name="Depoorter E."/>
        </authorList>
    </citation>
    <scope>NUCLEOTIDE SEQUENCE [LARGE SCALE GENOMIC DNA]</scope>
    <source>
        <strain evidence="2">R-18112</strain>
    </source>
</reference>
<dbReference type="Gene3D" id="3.10.129.10">
    <property type="entry name" value="Hotdog Thioesterase"/>
    <property type="match status" value="1"/>
</dbReference>
<dbReference type="NCBIfam" id="TIGR04098">
    <property type="entry name" value="LnmK_bifunc"/>
    <property type="match status" value="1"/>
</dbReference>
<name>A0A6P2UQ10_BURL3</name>
<dbReference type="Pfam" id="PF18238">
    <property type="entry name" value="LnmK_N_HDF"/>
    <property type="match status" value="1"/>
</dbReference>
<evidence type="ECO:0000313" key="3">
    <source>
        <dbReference type="Proteomes" id="UP000494274"/>
    </source>
</evidence>
<dbReference type="InterPro" id="IPR024091">
    <property type="entry name" value="LnmK-like_bifun_acyl/decarbox"/>
</dbReference>
<gene>
    <name evidence="2" type="ORF">BLA18112_02037</name>
</gene>
<evidence type="ECO:0000313" key="2">
    <source>
        <dbReference type="EMBL" id="VWC72383.1"/>
    </source>
</evidence>
<dbReference type="EMBL" id="CABVQI010000005">
    <property type="protein sequence ID" value="VWC72383.1"/>
    <property type="molecule type" value="Genomic_DNA"/>
</dbReference>
<dbReference type="AlphaFoldDB" id="A0A6P2UQ10"/>
<sequence>MTVLEPFAGFEPDTLVRVDDQMLSRFVTVKPAMCGHNARLAGQIGDWTWEAVGHLCGVNTFRATDAQNVPTYLSFFYYQLIGDQAFHLRVPTFGDRLHVVSRCYGFGPESILTVHRLAPASLALPATVSAHEMLHARLPGCLYAQTFNRWIQRRGQGNRELQSAAPSGFRYQHLDRLPPELSPRTAYDAARRSGSFVPDDGTRLPRDDLRLACEVDMGRDLNGVGLLYFASYFEIADSALAKAWRRLGRSDASFLDRVVHAQRLLFLANADACTSLAIRIRRFEAPAQPGREVFDIGISERDSGRVLAIVELCCEEKA</sequence>
<feature type="domain" description="LnmK N-terminal" evidence="1">
    <location>
        <begin position="25"/>
        <end position="198"/>
    </location>
</feature>
<organism evidence="2 3">
    <name type="scientific">Burkholderia lata (strain ATCC 17760 / DSM 23089 / LMG 22485 / NCIMB 9086 / R18194 / 383)</name>
    <dbReference type="NCBI Taxonomy" id="482957"/>
    <lineage>
        <taxon>Bacteria</taxon>
        <taxon>Pseudomonadati</taxon>
        <taxon>Pseudomonadota</taxon>
        <taxon>Betaproteobacteria</taxon>
        <taxon>Burkholderiales</taxon>
        <taxon>Burkholderiaceae</taxon>
        <taxon>Burkholderia</taxon>
        <taxon>Burkholderia cepacia complex</taxon>
    </lineage>
</organism>
<dbReference type="RefSeq" id="WP_175043529.1">
    <property type="nucleotide sequence ID" value="NZ_CABVQI010000005.1"/>
</dbReference>
<dbReference type="Proteomes" id="UP000494274">
    <property type="component" value="Unassembled WGS sequence"/>
</dbReference>
<dbReference type="InterPro" id="IPR040718">
    <property type="entry name" value="LnmK_N_HDF"/>
</dbReference>
<protein>
    <recommendedName>
        <fullName evidence="1">LnmK N-terminal domain-containing protein</fullName>
    </recommendedName>
</protein>
<accession>A0A6P2UQ10</accession>